<feature type="transmembrane region" description="Helical" evidence="10">
    <location>
        <begin position="142"/>
        <end position="160"/>
    </location>
</feature>
<keyword evidence="5 10" id="KW-0276">Fatty acid metabolism</keyword>
<evidence type="ECO:0000256" key="6">
    <source>
        <dbReference type="ARBA" id="ARBA00022989"/>
    </source>
</evidence>
<dbReference type="GO" id="GO:0005789">
    <property type="term" value="C:endoplasmic reticulum membrane"/>
    <property type="evidence" value="ECO:0007669"/>
    <property type="project" value="TreeGrafter"/>
</dbReference>
<comment type="subcellular location">
    <subcellularLocation>
        <location evidence="1">Membrane</location>
        <topology evidence="1">Multi-pass membrane protein</topology>
    </subcellularLocation>
</comment>
<evidence type="ECO:0000256" key="3">
    <source>
        <dbReference type="ARBA" id="ARBA00022679"/>
    </source>
</evidence>
<dbReference type="GO" id="GO:0034625">
    <property type="term" value="P:fatty acid elongation, monounsaturated fatty acid"/>
    <property type="evidence" value="ECO:0007669"/>
    <property type="project" value="TreeGrafter"/>
</dbReference>
<feature type="transmembrane region" description="Helical" evidence="10">
    <location>
        <begin position="362"/>
        <end position="384"/>
    </location>
</feature>
<name>A0A8J6L8Q0_TENMO</name>
<evidence type="ECO:0000313" key="12">
    <source>
        <dbReference type="Proteomes" id="UP000719412"/>
    </source>
</evidence>
<feature type="transmembrane region" description="Helical" evidence="10">
    <location>
        <begin position="610"/>
        <end position="630"/>
    </location>
</feature>
<feature type="transmembrane region" description="Helical" evidence="10">
    <location>
        <begin position="118"/>
        <end position="136"/>
    </location>
</feature>
<feature type="transmembrane region" description="Helical" evidence="10">
    <location>
        <begin position="89"/>
        <end position="106"/>
    </location>
</feature>
<evidence type="ECO:0000256" key="8">
    <source>
        <dbReference type="ARBA" id="ARBA00023136"/>
    </source>
</evidence>
<keyword evidence="3 10" id="KW-0808">Transferase</keyword>
<sequence length="641" mass="75394">MSSPTPTIVIVLLYIYFVKVGPHLMKNRKPFQLKKAILVYNLLQVLLSTYIFYEIGMSGWFTGEYSLRCQPVDYSNEPSALRMLHAAKWYYIAKFIDLIDTIFFVLRKKFSHVSTLHVIHHSVMPMSIWFGLRMAAGGHSSFFGLLNSFVHMVMYSYYFLSALGPQIQKYLWWKQSTSATLALGIQPNLCNSHQSCIHLHRKGPRMMQNRPPFHLKNTVLVYDFLQMLFSAYVFYEVGMSGWFTGEYSLRCQPVDYSNRPSALRMLHAWKWFHIAKFTELFDTFFLVLKKKNSHVSALHVVHHSIMPVSTWFGVKFCAGGHASFFVLLNSFVHIIMYSYYFLSAWGPHLQKYLWWKKYLTSLQILQFLSVTLGAFEMISSTHLLSNVFLSLKKYEDPRTSSWPLMSSPLPTLAVCLVYIFLVKLVGPKLMQNRKSFNLREVLIGYNFFQVAFSSWLFYEFCASGWLTGEYSFRCQPIDLSTNPRTIRMVNVTWWYYVSKFTELVETVFFIMRKKFHQVNALHVYHHGIMPLSGWLAARYYPDGHGTFPGLLNTFVHIVMYSYYLLSAFGPRIQKYLWWKKYLTTMQMVQFVVIMVHALQLFFVDCNFPRIFVWYMGLLALSFYSLFSNFYRTAYRARKLKN</sequence>
<evidence type="ECO:0000256" key="4">
    <source>
        <dbReference type="ARBA" id="ARBA00022692"/>
    </source>
</evidence>
<feature type="transmembrane region" description="Helical" evidence="10">
    <location>
        <begin position="320"/>
        <end position="342"/>
    </location>
</feature>
<comment type="caution">
    <text evidence="11">The sequence shown here is derived from an EMBL/GenBank/DDBJ whole genome shotgun (WGS) entry which is preliminary data.</text>
</comment>
<dbReference type="PANTHER" id="PTHR11157:SF167">
    <property type="entry name" value="ELONGATION OF VERY LONG CHAIN FATTY ACIDS PROTEIN"/>
    <property type="match status" value="1"/>
</dbReference>
<feature type="transmembrane region" description="Helical" evidence="10">
    <location>
        <begin position="404"/>
        <end position="426"/>
    </location>
</feature>
<feature type="transmembrane region" description="Helical" evidence="10">
    <location>
        <begin position="6"/>
        <end position="25"/>
    </location>
</feature>
<evidence type="ECO:0000256" key="10">
    <source>
        <dbReference type="RuleBase" id="RU361115"/>
    </source>
</evidence>
<keyword evidence="9 10" id="KW-0275">Fatty acid biosynthesis</keyword>
<keyword evidence="4 10" id="KW-0812">Transmembrane</keyword>
<feature type="transmembrane region" description="Helical" evidence="10">
    <location>
        <begin position="547"/>
        <end position="569"/>
    </location>
</feature>
<reference evidence="11" key="1">
    <citation type="journal article" date="2020" name="J Insects Food Feed">
        <title>The yellow mealworm (Tenebrio molitor) genome: a resource for the emerging insects as food and feed industry.</title>
        <authorList>
            <person name="Eriksson T."/>
            <person name="Andere A."/>
            <person name="Kelstrup H."/>
            <person name="Emery V."/>
            <person name="Picard C."/>
        </authorList>
    </citation>
    <scope>NUCLEOTIDE SEQUENCE</scope>
    <source>
        <strain evidence="11">Stoneville</strain>
        <tissue evidence="11">Whole head</tissue>
    </source>
</reference>
<accession>A0A8J6L8Q0</accession>
<protein>
    <recommendedName>
        <fullName evidence="10">Elongation of very long chain fatty acids protein</fullName>
        <ecNumber evidence="10">2.3.1.199</ecNumber>
    </recommendedName>
    <alternativeName>
        <fullName evidence="10">Very-long-chain 3-oxoacyl-CoA synthase</fullName>
    </alternativeName>
</protein>
<dbReference type="AlphaFoldDB" id="A0A8J6L8Q0"/>
<dbReference type="GO" id="GO:0030148">
    <property type="term" value="P:sphingolipid biosynthetic process"/>
    <property type="evidence" value="ECO:0007669"/>
    <property type="project" value="TreeGrafter"/>
</dbReference>
<feature type="transmembrane region" description="Helical" evidence="10">
    <location>
        <begin position="215"/>
        <end position="235"/>
    </location>
</feature>
<dbReference type="Proteomes" id="UP000719412">
    <property type="component" value="Unassembled WGS sequence"/>
</dbReference>
<dbReference type="GO" id="GO:0019367">
    <property type="term" value="P:fatty acid elongation, saturated fatty acid"/>
    <property type="evidence" value="ECO:0007669"/>
    <property type="project" value="TreeGrafter"/>
</dbReference>
<comment type="similarity">
    <text evidence="10">Belongs to the ELO family.</text>
</comment>
<evidence type="ECO:0000256" key="1">
    <source>
        <dbReference type="ARBA" id="ARBA00004141"/>
    </source>
</evidence>
<organism evidence="11 12">
    <name type="scientific">Tenebrio molitor</name>
    <name type="common">Yellow mealworm beetle</name>
    <dbReference type="NCBI Taxonomy" id="7067"/>
    <lineage>
        <taxon>Eukaryota</taxon>
        <taxon>Metazoa</taxon>
        <taxon>Ecdysozoa</taxon>
        <taxon>Arthropoda</taxon>
        <taxon>Hexapoda</taxon>
        <taxon>Insecta</taxon>
        <taxon>Pterygota</taxon>
        <taxon>Neoptera</taxon>
        <taxon>Endopterygota</taxon>
        <taxon>Coleoptera</taxon>
        <taxon>Polyphaga</taxon>
        <taxon>Cucujiformia</taxon>
        <taxon>Tenebrionidae</taxon>
        <taxon>Tenebrio</taxon>
    </lineage>
</organism>
<evidence type="ECO:0000256" key="9">
    <source>
        <dbReference type="ARBA" id="ARBA00023160"/>
    </source>
</evidence>
<comment type="catalytic activity">
    <reaction evidence="10">
        <text>a very-long-chain acyl-CoA + malonyl-CoA + H(+) = a very-long-chain 3-oxoacyl-CoA + CO2 + CoA</text>
        <dbReference type="Rhea" id="RHEA:32727"/>
        <dbReference type="ChEBI" id="CHEBI:15378"/>
        <dbReference type="ChEBI" id="CHEBI:16526"/>
        <dbReference type="ChEBI" id="CHEBI:57287"/>
        <dbReference type="ChEBI" id="CHEBI:57384"/>
        <dbReference type="ChEBI" id="CHEBI:90725"/>
        <dbReference type="ChEBI" id="CHEBI:90736"/>
        <dbReference type="EC" id="2.3.1.199"/>
    </reaction>
</comment>
<dbReference type="PANTHER" id="PTHR11157">
    <property type="entry name" value="FATTY ACID ACYL TRANSFERASE-RELATED"/>
    <property type="match status" value="1"/>
</dbReference>
<keyword evidence="12" id="KW-1185">Reference proteome</keyword>
<comment type="caution">
    <text evidence="10">Lacks conserved residue(s) required for the propagation of feature annotation.</text>
</comment>
<dbReference type="GO" id="GO:0042761">
    <property type="term" value="P:very long-chain fatty acid biosynthetic process"/>
    <property type="evidence" value="ECO:0007669"/>
    <property type="project" value="TreeGrafter"/>
</dbReference>
<dbReference type="Pfam" id="PF01151">
    <property type="entry name" value="ELO"/>
    <property type="match status" value="3"/>
</dbReference>
<keyword evidence="6 10" id="KW-1133">Transmembrane helix</keyword>
<keyword evidence="7 10" id="KW-0443">Lipid metabolism</keyword>
<feature type="transmembrane region" description="Helical" evidence="10">
    <location>
        <begin position="37"/>
        <end position="53"/>
    </location>
</feature>
<dbReference type="EC" id="2.3.1.199" evidence="10"/>
<feature type="transmembrane region" description="Helical" evidence="10">
    <location>
        <begin position="523"/>
        <end position="541"/>
    </location>
</feature>
<proteinExistence type="inferred from homology"/>
<dbReference type="GO" id="GO:0034626">
    <property type="term" value="P:fatty acid elongation, polyunsaturated fatty acid"/>
    <property type="evidence" value="ECO:0007669"/>
    <property type="project" value="TreeGrafter"/>
</dbReference>
<dbReference type="GO" id="GO:0009922">
    <property type="term" value="F:fatty acid elongase activity"/>
    <property type="evidence" value="ECO:0007669"/>
    <property type="project" value="UniProtKB-EC"/>
</dbReference>
<evidence type="ECO:0000313" key="11">
    <source>
        <dbReference type="EMBL" id="KAH0811087.1"/>
    </source>
</evidence>
<dbReference type="EMBL" id="JABDTM020027044">
    <property type="protein sequence ID" value="KAH0811087.1"/>
    <property type="molecule type" value="Genomic_DNA"/>
</dbReference>
<gene>
    <name evidence="11" type="ORF">GEV33_011706</name>
</gene>
<dbReference type="InterPro" id="IPR002076">
    <property type="entry name" value="ELO_fam"/>
</dbReference>
<feature type="transmembrane region" description="Helical" evidence="10">
    <location>
        <begin position="581"/>
        <end position="598"/>
    </location>
</feature>
<keyword evidence="8 10" id="KW-0472">Membrane</keyword>
<keyword evidence="2 10" id="KW-0444">Lipid biosynthesis</keyword>
<reference evidence="11" key="2">
    <citation type="submission" date="2021-08" db="EMBL/GenBank/DDBJ databases">
        <authorList>
            <person name="Eriksson T."/>
        </authorList>
    </citation>
    <scope>NUCLEOTIDE SEQUENCE</scope>
    <source>
        <strain evidence="11">Stoneville</strain>
        <tissue evidence="11">Whole head</tissue>
    </source>
</reference>
<evidence type="ECO:0000256" key="7">
    <source>
        <dbReference type="ARBA" id="ARBA00023098"/>
    </source>
</evidence>
<evidence type="ECO:0000256" key="5">
    <source>
        <dbReference type="ARBA" id="ARBA00022832"/>
    </source>
</evidence>
<evidence type="ECO:0000256" key="2">
    <source>
        <dbReference type="ARBA" id="ARBA00022516"/>
    </source>
</evidence>